<protein>
    <submittedName>
        <fullName evidence="2">MSHA biogenesis protein MshO</fullName>
    </submittedName>
</protein>
<dbReference type="PROSITE" id="PS00409">
    <property type="entry name" value="PROKAR_NTER_METHYL"/>
    <property type="match status" value="1"/>
</dbReference>
<proteinExistence type="predicted"/>
<evidence type="ECO:0000256" key="1">
    <source>
        <dbReference type="SAM" id="Phobius"/>
    </source>
</evidence>
<dbReference type="Pfam" id="PF07963">
    <property type="entry name" value="N_methyl"/>
    <property type="match status" value="1"/>
</dbReference>
<keyword evidence="1" id="KW-0472">Membrane</keyword>
<gene>
    <name evidence="2" type="primary">mshO</name>
    <name evidence="2" type="ORF">GCM10008111_00300</name>
</gene>
<dbReference type="SUPFAM" id="SSF54523">
    <property type="entry name" value="Pili subunits"/>
    <property type="match status" value="1"/>
</dbReference>
<accession>A0ABQ2WDK0</accession>
<keyword evidence="1" id="KW-1133">Transmembrane helix</keyword>
<reference evidence="3" key="1">
    <citation type="journal article" date="2019" name="Int. J. Syst. Evol. Microbiol.">
        <title>The Global Catalogue of Microorganisms (GCM) 10K type strain sequencing project: providing services to taxonomists for standard genome sequencing and annotation.</title>
        <authorList>
            <consortium name="The Broad Institute Genomics Platform"/>
            <consortium name="The Broad Institute Genome Sequencing Center for Infectious Disease"/>
            <person name="Wu L."/>
            <person name="Ma J."/>
        </authorList>
    </citation>
    <scope>NUCLEOTIDE SEQUENCE [LARGE SCALE GENOMIC DNA]</scope>
    <source>
        <strain evidence="3">KCTC 23723</strain>
    </source>
</reference>
<organism evidence="2 3">
    <name type="scientific">Alishewanella tabrizica</name>
    <dbReference type="NCBI Taxonomy" id="671278"/>
    <lineage>
        <taxon>Bacteria</taxon>
        <taxon>Pseudomonadati</taxon>
        <taxon>Pseudomonadota</taxon>
        <taxon>Gammaproteobacteria</taxon>
        <taxon>Alteromonadales</taxon>
        <taxon>Alteromonadaceae</taxon>
        <taxon>Alishewanella</taxon>
    </lineage>
</organism>
<comment type="caution">
    <text evidence="2">The sequence shown here is derived from an EMBL/GenBank/DDBJ whole genome shotgun (WGS) entry which is preliminary data.</text>
</comment>
<dbReference type="Gene3D" id="3.30.700.10">
    <property type="entry name" value="Glycoprotein, Type 4 Pilin"/>
    <property type="match status" value="1"/>
</dbReference>
<dbReference type="RefSeq" id="WP_189479257.1">
    <property type="nucleotide sequence ID" value="NZ_BMYR01000001.1"/>
</dbReference>
<name>A0ABQ2WDK0_9ALTE</name>
<dbReference type="InterPro" id="IPR045584">
    <property type="entry name" value="Pilin-like"/>
</dbReference>
<dbReference type="EMBL" id="BMYR01000001">
    <property type="protein sequence ID" value="GGW48592.1"/>
    <property type="molecule type" value="Genomic_DNA"/>
</dbReference>
<evidence type="ECO:0000313" key="3">
    <source>
        <dbReference type="Proteomes" id="UP000634667"/>
    </source>
</evidence>
<evidence type="ECO:0000313" key="2">
    <source>
        <dbReference type="EMBL" id="GGW48592.1"/>
    </source>
</evidence>
<sequence length="262" mass="28510">MNKGFTLIELVVVMVVLAILAIGASSYLGIGATMFSEASQREQILADGRFAAERLVRELRSAAPNSVRISNTAGVQCIEFVPVVSSGLYQSLPIAPESGTQLQLIHMNWQNAFLGLPFSVYPRQPADIYQFGASTLLLQATEQADSDGLAATITLALNTAHSFPAGSPEQRFYLLSASPVSFCYNALTQQLRRYTNYAYQIAQPLPPLSNGVLMANKLAEVSFNSLPSMLARNNVVNVLLRFAGTDNADLFFNYEVHLNNVP</sequence>
<keyword evidence="3" id="KW-1185">Reference proteome</keyword>
<keyword evidence="1" id="KW-0812">Transmembrane</keyword>
<feature type="transmembrane region" description="Helical" evidence="1">
    <location>
        <begin position="7"/>
        <end position="30"/>
    </location>
</feature>
<dbReference type="Proteomes" id="UP000634667">
    <property type="component" value="Unassembled WGS sequence"/>
</dbReference>
<dbReference type="InterPro" id="IPR012902">
    <property type="entry name" value="N_methyl_site"/>
</dbReference>
<dbReference type="NCBIfam" id="TIGR02532">
    <property type="entry name" value="IV_pilin_GFxxxE"/>
    <property type="match status" value="1"/>
</dbReference>